<dbReference type="PROSITE" id="PS00383">
    <property type="entry name" value="TYR_PHOSPHATASE_1"/>
    <property type="match status" value="1"/>
</dbReference>
<evidence type="ECO:0000256" key="12">
    <source>
        <dbReference type="ARBA" id="ARBA00023136"/>
    </source>
</evidence>
<dbReference type="InterPro" id="IPR020422">
    <property type="entry name" value="TYR_PHOSPHATASE_DUAL_dom"/>
</dbReference>
<feature type="compositionally biased region" description="Polar residues" evidence="17">
    <location>
        <begin position="650"/>
        <end position="665"/>
    </location>
</feature>
<evidence type="ECO:0000256" key="16">
    <source>
        <dbReference type="ARBA" id="ARBA00093608"/>
    </source>
</evidence>
<keyword evidence="10" id="KW-0904">Protein phosphatase</keyword>
<dbReference type="UniPathway" id="UPA00196"/>
<dbReference type="GeneID" id="20322275"/>
<dbReference type="SMART" id="SM00195">
    <property type="entry name" value="DSPc"/>
    <property type="match status" value="1"/>
</dbReference>
<feature type="transmembrane region" description="Helical" evidence="18">
    <location>
        <begin position="939"/>
        <end position="966"/>
    </location>
</feature>
<keyword evidence="6" id="KW-0808">Transferase</keyword>
<feature type="transmembrane region" description="Helical" evidence="18">
    <location>
        <begin position="1160"/>
        <end position="1179"/>
    </location>
</feature>
<evidence type="ECO:0000256" key="1">
    <source>
        <dbReference type="ARBA" id="ARBA00004477"/>
    </source>
</evidence>
<dbReference type="GO" id="GO:1990529">
    <property type="term" value="C:glycosylphosphatidylinositol-mannosyltransferase I complex"/>
    <property type="evidence" value="ECO:0007669"/>
    <property type="project" value="TreeGrafter"/>
</dbReference>
<evidence type="ECO:0000256" key="17">
    <source>
        <dbReference type="SAM" id="MobiDB-lite"/>
    </source>
</evidence>
<keyword evidence="7 18" id="KW-0812">Transmembrane</keyword>
<dbReference type="Proteomes" id="UP000054324">
    <property type="component" value="Unassembled WGS sequence"/>
</dbReference>
<keyword evidence="5" id="KW-0328">Glycosyltransferase</keyword>
<feature type="transmembrane region" description="Helical" evidence="18">
    <location>
        <begin position="866"/>
        <end position="882"/>
    </location>
</feature>
<dbReference type="InterPro" id="IPR007704">
    <property type="entry name" value="PIG-M"/>
</dbReference>
<comment type="subcellular location">
    <subcellularLocation>
        <location evidence="1">Endoplasmic reticulum membrane</location>
        <topology evidence="1">Multi-pass membrane protein</topology>
    </subcellularLocation>
</comment>
<reference evidence="21 22" key="1">
    <citation type="submission" date="2013-11" db="EMBL/GenBank/DDBJ databases">
        <title>Opisthorchis viverrini - life in the bile duct.</title>
        <authorList>
            <person name="Young N.D."/>
            <person name="Nagarajan N."/>
            <person name="Lin S.J."/>
            <person name="Korhonen P.K."/>
            <person name="Jex A.R."/>
            <person name="Hall R.S."/>
            <person name="Safavi-Hemami H."/>
            <person name="Kaewkong W."/>
            <person name="Bertrand D."/>
            <person name="Gao S."/>
            <person name="Seet Q."/>
            <person name="Wongkham S."/>
            <person name="Teh B.T."/>
            <person name="Wongkham C."/>
            <person name="Intapan P.M."/>
            <person name="Maleewong W."/>
            <person name="Yang X."/>
            <person name="Hu M."/>
            <person name="Wang Z."/>
            <person name="Hofmann A."/>
            <person name="Sternberg P.W."/>
            <person name="Tan P."/>
            <person name="Wang J."/>
            <person name="Gasser R.B."/>
        </authorList>
    </citation>
    <scope>NUCLEOTIDE SEQUENCE [LARGE SCALE GENOMIC DNA]</scope>
</reference>
<dbReference type="FunFam" id="3.90.190.10:FF:000157">
    <property type="entry name" value="Protein-tyrosine phosphatase"/>
    <property type="match status" value="1"/>
</dbReference>
<feature type="compositionally biased region" description="Basic and acidic residues" evidence="17">
    <location>
        <begin position="608"/>
        <end position="618"/>
    </location>
</feature>
<evidence type="ECO:0000313" key="22">
    <source>
        <dbReference type="Proteomes" id="UP000054324"/>
    </source>
</evidence>
<dbReference type="GO" id="GO:0004376">
    <property type="term" value="F:GPI mannosyltransferase activity"/>
    <property type="evidence" value="ECO:0007669"/>
    <property type="project" value="InterPro"/>
</dbReference>
<evidence type="ECO:0000259" key="19">
    <source>
        <dbReference type="PROSITE" id="PS50054"/>
    </source>
</evidence>
<evidence type="ECO:0000256" key="13">
    <source>
        <dbReference type="ARBA" id="ARBA00031139"/>
    </source>
</evidence>
<feature type="transmembrane region" description="Helical" evidence="18">
    <location>
        <begin position="1124"/>
        <end position="1148"/>
    </location>
</feature>
<dbReference type="Pfam" id="PF00782">
    <property type="entry name" value="DSPc"/>
    <property type="match status" value="1"/>
</dbReference>
<evidence type="ECO:0000256" key="2">
    <source>
        <dbReference type="ARBA" id="ARBA00004687"/>
    </source>
</evidence>
<comment type="pathway">
    <text evidence="2">Glycolipid biosynthesis; glycosylphosphatidylinositol-anchor biosynthesis.</text>
</comment>
<evidence type="ECO:0000259" key="20">
    <source>
        <dbReference type="PROSITE" id="PS50056"/>
    </source>
</evidence>
<keyword evidence="4" id="KW-0337">GPI-anchor biosynthesis</keyword>
<feature type="domain" description="Tyrosine specific protein phosphatases" evidence="20">
    <location>
        <begin position="493"/>
        <end position="558"/>
    </location>
</feature>
<evidence type="ECO:0000256" key="9">
    <source>
        <dbReference type="ARBA" id="ARBA00022824"/>
    </source>
</evidence>
<keyword evidence="11 18" id="KW-1133">Transmembrane helix</keyword>
<evidence type="ECO:0000256" key="3">
    <source>
        <dbReference type="ARBA" id="ARBA00011071"/>
    </source>
</evidence>
<dbReference type="InterPro" id="IPR016130">
    <property type="entry name" value="Tyr_Pase_AS"/>
</dbReference>
<keyword evidence="22" id="KW-1185">Reference proteome</keyword>
<gene>
    <name evidence="21" type="ORF">T265_08096</name>
</gene>
<dbReference type="OrthoDB" id="1741594at2759"/>
<keyword evidence="8" id="KW-0378">Hydrolase</keyword>
<dbReference type="Pfam" id="PF05007">
    <property type="entry name" value="Mannosyl_trans"/>
    <property type="match status" value="3"/>
</dbReference>
<evidence type="ECO:0000256" key="18">
    <source>
        <dbReference type="SAM" id="Phobius"/>
    </source>
</evidence>
<dbReference type="GO" id="GO:0004721">
    <property type="term" value="F:phosphoprotein phosphatase activity"/>
    <property type="evidence" value="ECO:0007669"/>
    <property type="project" value="UniProtKB-KW"/>
</dbReference>
<dbReference type="InterPro" id="IPR019374">
    <property type="entry name" value="Ribosomal_mS22"/>
</dbReference>
<dbReference type="PROSITE" id="PS50056">
    <property type="entry name" value="TYR_PHOSPHATASE_2"/>
    <property type="match status" value="1"/>
</dbReference>
<dbReference type="EMBL" id="KL596819">
    <property type="protein sequence ID" value="KER24207.1"/>
    <property type="molecule type" value="Genomic_DNA"/>
</dbReference>
<dbReference type="InterPro" id="IPR000340">
    <property type="entry name" value="Dual-sp_phosphatase_cat-dom"/>
</dbReference>
<dbReference type="Pfam" id="PF10245">
    <property type="entry name" value="MRP-S22"/>
    <property type="match status" value="1"/>
</dbReference>
<feature type="compositionally biased region" description="Polar residues" evidence="17">
    <location>
        <begin position="589"/>
        <end position="598"/>
    </location>
</feature>
<feature type="region of interest" description="Disordered" evidence="17">
    <location>
        <begin position="589"/>
        <end position="666"/>
    </location>
</feature>
<dbReference type="KEGG" id="ovi:T265_08096"/>
<evidence type="ECO:0000313" key="21">
    <source>
        <dbReference type="EMBL" id="KER24207.1"/>
    </source>
</evidence>
<dbReference type="Gene3D" id="3.90.190.10">
    <property type="entry name" value="Protein tyrosine phosphatase superfamily"/>
    <property type="match status" value="1"/>
</dbReference>
<comment type="function">
    <text evidence="15">Catalytic subunit of the glycosylphosphatidylinositol-mannosyltransferase I complex which catalyzes the transfer of the first mannose, via an alpha-1,4 bond from a dolichol-phosphate-mannose (Dol-P-Man) to the glucosaminyl acyl phosphatidylinositol (GlcN-(acyl)PI) intermediate to generate alpha-D-Man-(1-&gt;4)-alpha-D-GlcN-(1-&gt;6)-(1-radyl,2-acyl-sn-glycero-3-phospho)-2-acyl-inositol and participates in the sixth step of the glycosylphosphatidylinositol-anchor biosynthesis.</text>
</comment>
<evidence type="ECO:0000256" key="11">
    <source>
        <dbReference type="ARBA" id="ARBA00022989"/>
    </source>
</evidence>
<dbReference type="RefSeq" id="XP_009172059.1">
    <property type="nucleotide sequence ID" value="XM_009173795.1"/>
</dbReference>
<dbReference type="InterPro" id="IPR029021">
    <property type="entry name" value="Prot-tyrosine_phosphatase-like"/>
</dbReference>
<accession>A0A074ZF06</accession>
<dbReference type="PANTHER" id="PTHR12886:SF0">
    <property type="entry name" value="GPI MANNOSYLTRANSFERASE 1"/>
    <property type="match status" value="1"/>
</dbReference>
<keyword evidence="12 18" id="KW-0472">Membrane</keyword>
<dbReference type="InterPro" id="IPR000387">
    <property type="entry name" value="Tyr_Pase_dom"/>
</dbReference>
<feature type="transmembrane region" description="Helical" evidence="18">
    <location>
        <begin position="1076"/>
        <end position="1094"/>
    </location>
</feature>
<keyword evidence="9" id="KW-0256">Endoplasmic reticulum</keyword>
<feature type="compositionally biased region" description="Low complexity" evidence="17">
    <location>
        <begin position="634"/>
        <end position="648"/>
    </location>
</feature>
<name>A0A074ZF06_OPIVI</name>
<evidence type="ECO:0000256" key="15">
    <source>
        <dbReference type="ARBA" id="ARBA00093408"/>
    </source>
</evidence>
<dbReference type="STRING" id="6198.A0A074ZF06"/>
<dbReference type="PANTHER" id="PTHR12886">
    <property type="entry name" value="PIG-M MANNOSYLTRANSFERASE"/>
    <property type="match status" value="1"/>
</dbReference>
<evidence type="ECO:0000256" key="7">
    <source>
        <dbReference type="ARBA" id="ARBA00022692"/>
    </source>
</evidence>
<dbReference type="PROSITE" id="PS50054">
    <property type="entry name" value="TYR_PHOSPHATASE_DUAL"/>
    <property type="match status" value="1"/>
</dbReference>
<evidence type="ECO:0000256" key="6">
    <source>
        <dbReference type="ARBA" id="ARBA00022679"/>
    </source>
</evidence>
<comment type="similarity">
    <text evidence="3">Belongs to the PIGM family.</text>
</comment>
<proteinExistence type="inferred from homology"/>
<protein>
    <recommendedName>
        <fullName evidence="16">GPI alpha-1,4-mannosyltransferase I, catalytic subunit</fullName>
    </recommendedName>
    <alternativeName>
        <fullName evidence="14">GPI mannosyltransferase I</fullName>
    </alternativeName>
    <alternativeName>
        <fullName evidence="13">Phosphatidylinositol-glycan biosynthesis class M protein</fullName>
    </alternativeName>
</protein>
<organism evidence="21 22">
    <name type="scientific">Opisthorchis viverrini</name>
    <name type="common">Southeast Asian liver fluke</name>
    <dbReference type="NCBI Taxonomy" id="6198"/>
    <lineage>
        <taxon>Eukaryota</taxon>
        <taxon>Metazoa</taxon>
        <taxon>Spiralia</taxon>
        <taxon>Lophotrochozoa</taxon>
        <taxon>Platyhelminthes</taxon>
        <taxon>Trematoda</taxon>
        <taxon>Digenea</taxon>
        <taxon>Opisthorchiida</taxon>
        <taxon>Opisthorchiata</taxon>
        <taxon>Opisthorchiidae</taxon>
        <taxon>Opisthorchis</taxon>
    </lineage>
</organism>
<evidence type="ECO:0000256" key="10">
    <source>
        <dbReference type="ARBA" id="ARBA00022912"/>
    </source>
</evidence>
<evidence type="ECO:0000256" key="5">
    <source>
        <dbReference type="ARBA" id="ARBA00022676"/>
    </source>
</evidence>
<sequence length="1283" mass="145726">MSFRFLLPFHTTRLNAFTPRISFSKTTKDLQDLFVDPKVHTLLRLITYNNANVVHLPWVKKFQKDEIRLLSDQELQTVKQFSVAFTNQRLQMPPVLASRDENDTVAPVISKDEKLQGLLPSNYKLVFTDISAGETPRRRLIVVREPDGTLRHASASERDRINSIYFLLPGRRVRVPLMFYGQHLQDMLNRGQYLYILDRACNQFEPDDPEYIRICHSVYNHINANSWAPIHSTTETDPTSTKNPLRLLRHTRHYGPLALYLIAYLGSPGGLVYEALQCQHYARLGWLLRLVLLLRPASPFALALKECSLPPPPPAEMDVGTYLADQSKLPLTSTDIQNILSYVQLFVDREPLADSHKRLLMQHVEACREGLAANCQEEALGEQPFLAEPNSGMFLREFVFYVSTGYSFVRKYLAGHNWYTRITPKLILGALPLRSFWDELERTENVTHIVSMLEPFEVKSFVVGSEEAESRGLKHLSLPVRDFVGVPTVEQVEAGITFIDSCTDPNGTVYVHCKAGRTRSAFLLACYLMRRDRISAEHAVKLIKQKRPHIKFTTAQWSSLQDFSQMDSSQQEKPPSYLCKPLFSEMSLTANNTSTDGPTGNGDFDVINVDHEDPKEADDLSPSVRLRSTEGHVSSRSTTLKKSSRPSSGDGFTSRQQPPHDSTLPSPRYLNLRVSLSIAFFFRIALLLFSVWQDTTRWPDGQLRFTDVDYDVFTDAARALVSGEDIYNARPTYRYSPLIAALIAPGHWPFRNRLVRQSPSVSPKTLFDPSLNTQRTPMHTSTHGLTSVEDALSRLWGKLIFIIADLMCAWLQYNIIIIQAMPETVHESSENISFPSAKLSQLAVLLVSFGWLFNPVTAVVSVRGNAEAVLGVCILACLALILRRRLFLAGLFFGICIHLKLYPVIYSPAIYLWLSQWSCKPSGSTYSRLRLLIPSRAHFAFALGTLLSLGLLTTIGYVYFGGMVFLHQAYLYHFTRVDMKHNFAPHFYPFYLLSGLQWKMLDMKTVTGLLNYGTTREILFRQLSALMGMHEPTVQDSLTTWIITQCALNADVVKRVFNAIATLQSLVLIPGLSFKLFGQLGLCWFAVTYAFVTFNKVCTSQYFLWSLVLLPIALAQVKLPSNRLVIPTVVEMLLMWLAPQALWLASAYTLEMRTPTSQLMARWVCTSQYFLWSLVLLPIALAQVKLPSNRLVIPTVVEMLLMWLAPQALWLASAYTLEMRTPTSQLMARWVWILVWCSSLVFLLFNIILLRRLIKWRKPRATLIPADIVGESDSHELTDKKTL</sequence>
<feature type="domain" description="Tyrosine-protein phosphatase" evidence="19">
    <location>
        <begin position="418"/>
        <end position="569"/>
    </location>
</feature>
<feature type="transmembrane region" description="Helical" evidence="18">
    <location>
        <begin position="889"/>
        <end position="914"/>
    </location>
</feature>
<feature type="transmembrane region" description="Helical" evidence="18">
    <location>
        <begin position="1230"/>
        <end position="1250"/>
    </location>
</feature>
<evidence type="ECO:0000256" key="4">
    <source>
        <dbReference type="ARBA" id="ARBA00022502"/>
    </source>
</evidence>
<dbReference type="GO" id="GO:0006506">
    <property type="term" value="P:GPI anchor biosynthetic process"/>
    <property type="evidence" value="ECO:0007669"/>
    <property type="project" value="UniProtKB-UniPathway"/>
</dbReference>
<feature type="transmembrane region" description="Helical" evidence="18">
    <location>
        <begin position="1100"/>
        <end position="1117"/>
    </location>
</feature>
<dbReference type="GO" id="GO:0051751">
    <property type="term" value="F:alpha-1,4-mannosyltransferase activity"/>
    <property type="evidence" value="ECO:0007669"/>
    <property type="project" value="InterPro"/>
</dbReference>
<evidence type="ECO:0000256" key="8">
    <source>
        <dbReference type="ARBA" id="ARBA00022801"/>
    </source>
</evidence>
<dbReference type="SUPFAM" id="SSF52799">
    <property type="entry name" value="(Phosphotyrosine protein) phosphatases II"/>
    <property type="match status" value="1"/>
</dbReference>
<dbReference type="CTD" id="20322275"/>
<dbReference type="GO" id="GO:0005789">
    <property type="term" value="C:endoplasmic reticulum membrane"/>
    <property type="evidence" value="ECO:0007669"/>
    <property type="project" value="UniProtKB-SubCell"/>
</dbReference>
<evidence type="ECO:0000256" key="14">
    <source>
        <dbReference type="ARBA" id="ARBA00032997"/>
    </source>
</evidence>